<accession>A0ABR4KB54</accession>
<gene>
    <name evidence="1" type="ORF">BJY01DRAFT_211534</name>
</gene>
<organism evidence="1 2">
    <name type="scientific">Aspergillus pseudoustus</name>
    <dbReference type="NCBI Taxonomy" id="1810923"/>
    <lineage>
        <taxon>Eukaryota</taxon>
        <taxon>Fungi</taxon>
        <taxon>Dikarya</taxon>
        <taxon>Ascomycota</taxon>
        <taxon>Pezizomycotina</taxon>
        <taxon>Eurotiomycetes</taxon>
        <taxon>Eurotiomycetidae</taxon>
        <taxon>Eurotiales</taxon>
        <taxon>Aspergillaceae</taxon>
        <taxon>Aspergillus</taxon>
        <taxon>Aspergillus subgen. Nidulantes</taxon>
    </lineage>
</organism>
<name>A0ABR4KB54_9EURO</name>
<sequence>MVPALQGCSSVNASLGAAEAAKGDCAYASARDSTEYQSGVQFSQSVLRQMQVKQVRGLALDPVILWGISK</sequence>
<keyword evidence="2" id="KW-1185">Reference proteome</keyword>
<evidence type="ECO:0000313" key="2">
    <source>
        <dbReference type="Proteomes" id="UP001610446"/>
    </source>
</evidence>
<dbReference type="Proteomes" id="UP001610446">
    <property type="component" value="Unassembled WGS sequence"/>
</dbReference>
<reference evidence="1 2" key="1">
    <citation type="submission" date="2024-07" db="EMBL/GenBank/DDBJ databases">
        <title>Section-level genome sequencing and comparative genomics of Aspergillus sections Usti and Cavernicolus.</title>
        <authorList>
            <consortium name="Lawrence Berkeley National Laboratory"/>
            <person name="Nybo J.L."/>
            <person name="Vesth T.C."/>
            <person name="Theobald S."/>
            <person name="Frisvad J.C."/>
            <person name="Larsen T.O."/>
            <person name="Kjaerboelling I."/>
            <person name="Rothschild-Mancinelli K."/>
            <person name="Lyhne E.K."/>
            <person name="Kogle M.E."/>
            <person name="Barry K."/>
            <person name="Clum A."/>
            <person name="Na H."/>
            <person name="Ledsgaard L."/>
            <person name="Lin J."/>
            <person name="Lipzen A."/>
            <person name="Kuo A."/>
            <person name="Riley R."/>
            <person name="Mondo S."/>
            <person name="Labutti K."/>
            <person name="Haridas S."/>
            <person name="Pangalinan J."/>
            <person name="Salamov A.A."/>
            <person name="Simmons B.A."/>
            <person name="Magnuson J.K."/>
            <person name="Chen J."/>
            <person name="Drula E."/>
            <person name="Henrissat B."/>
            <person name="Wiebenga A."/>
            <person name="Lubbers R.J."/>
            <person name="Gomes A.C."/>
            <person name="Makela M.R."/>
            <person name="Stajich J."/>
            <person name="Grigoriev I.V."/>
            <person name="Mortensen U.H."/>
            <person name="De Vries R.P."/>
            <person name="Baker S.E."/>
            <person name="Andersen M.R."/>
        </authorList>
    </citation>
    <scope>NUCLEOTIDE SEQUENCE [LARGE SCALE GENOMIC DNA]</scope>
    <source>
        <strain evidence="1 2">CBS 123904</strain>
    </source>
</reference>
<evidence type="ECO:0000313" key="1">
    <source>
        <dbReference type="EMBL" id="KAL2848547.1"/>
    </source>
</evidence>
<comment type="caution">
    <text evidence="1">The sequence shown here is derived from an EMBL/GenBank/DDBJ whole genome shotgun (WGS) entry which is preliminary data.</text>
</comment>
<proteinExistence type="predicted"/>
<dbReference type="EMBL" id="JBFXLU010000048">
    <property type="protein sequence ID" value="KAL2848547.1"/>
    <property type="molecule type" value="Genomic_DNA"/>
</dbReference>
<protein>
    <submittedName>
        <fullName evidence="1">Uncharacterized protein</fullName>
    </submittedName>
</protein>